<evidence type="ECO:0000256" key="1">
    <source>
        <dbReference type="ARBA" id="ARBA00022491"/>
    </source>
</evidence>
<dbReference type="Proteomes" id="UP000271590">
    <property type="component" value="Unassembled WGS sequence"/>
</dbReference>
<evidence type="ECO:0000256" key="4">
    <source>
        <dbReference type="ARBA" id="ARBA00023163"/>
    </source>
</evidence>
<protein>
    <submittedName>
        <fullName evidence="7">TetR/AcrR family transcriptional regulator</fullName>
    </submittedName>
</protein>
<evidence type="ECO:0000256" key="3">
    <source>
        <dbReference type="ARBA" id="ARBA00023125"/>
    </source>
</evidence>
<dbReference type="AlphaFoldDB" id="A0A3P3EJV9"/>
<evidence type="ECO:0000256" key="2">
    <source>
        <dbReference type="ARBA" id="ARBA00023015"/>
    </source>
</evidence>
<dbReference type="Gene3D" id="1.10.357.10">
    <property type="entry name" value="Tetracycline Repressor, domain 2"/>
    <property type="match status" value="1"/>
</dbReference>
<dbReference type="EMBL" id="RQXU01000011">
    <property type="protein sequence ID" value="RRH86679.1"/>
    <property type="molecule type" value="Genomic_DNA"/>
</dbReference>
<reference evidence="7 8" key="1">
    <citation type="submission" date="2018-11" db="EMBL/GenBank/DDBJ databases">
        <title>The genome of Variovorax sp T529.</title>
        <authorList>
            <person name="Gao J."/>
        </authorList>
    </citation>
    <scope>NUCLEOTIDE SEQUENCE [LARGE SCALE GENOMIC DNA]</scope>
    <source>
        <strain evidence="7 8">T529</strain>
    </source>
</reference>
<feature type="DNA-binding region" description="H-T-H motif" evidence="5">
    <location>
        <begin position="78"/>
        <end position="97"/>
    </location>
</feature>
<dbReference type="InterPro" id="IPR011075">
    <property type="entry name" value="TetR_C"/>
</dbReference>
<dbReference type="Pfam" id="PF16859">
    <property type="entry name" value="TetR_C_11"/>
    <property type="match status" value="1"/>
</dbReference>
<keyword evidence="4" id="KW-0804">Transcription</keyword>
<dbReference type="InterPro" id="IPR001647">
    <property type="entry name" value="HTH_TetR"/>
</dbReference>
<dbReference type="PANTHER" id="PTHR30055:SF148">
    <property type="entry name" value="TETR-FAMILY TRANSCRIPTIONAL REGULATOR"/>
    <property type="match status" value="1"/>
</dbReference>
<dbReference type="RefSeq" id="WP_124959896.1">
    <property type="nucleotide sequence ID" value="NZ_RQXU01000011.1"/>
</dbReference>
<dbReference type="InterPro" id="IPR036271">
    <property type="entry name" value="Tet_transcr_reg_TetR-rel_C_sf"/>
</dbReference>
<dbReference type="InterPro" id="IPR050109">
    <property type="entry name" value="HTH-type_TetR-like_transc_reg"/>
</dbReference>
<evidence type="ECO:0000313" key="7">
    <source>
        <dbReference type="EMBL" id="RRH86679.1"/>
    </source>
</evidence>
<gene>
    <name evidence="7" type="ORF">EH244_18845</name>
</gene>
<dbReference type="InterPro" id="IPR023772">
    <property type="entry name" value="DNA-bd_HTH_TetR-type_CS"/>
</dbReference>
<keyword evidence="2" id="KW-0805">Transcription regulation</keyword>
<dbReference type="GO" id="GO:0000976">
    <property type="term" value="F:transcription cis-regulatory region binding"/>
    <property type="evidence" value="ECO:0007669"/>
    <property type="project" value="TreeGrafter"/>
</dbReference>
<dbReference type="SUPFAM" id="SSF48498">
    <property type="entry name" value="Tetracyclin repressor-like, C-terminal domain"/>
    <property type="match status" value="1"/>
</dbReference>
<dbReference type="PRINTS" id="PR00455">
    <property type="entry name" value="HTHTETR"/>
</dbReference>
<organism evidence="7 8">
    <name type="scientific">Variovorax beijingensis</name>
    <dbReference type="NCBI Taxonomy" id="2496117"/>
    <lineage>
        <taxon>Bacteria</taxon>
        <taxon>Pseudomonadati</taxon>
        <taxon>Pseudomonadota</taxon>
        <taxon>Betaproteobacteria</taxon>
        <taxon>Burkholderiales</taxon>
        <taxon>Comamonadaceae</taxon>
        <taxon>Variovorax</taxon>
    </lineage>
</organism>
<keyword evidence="1" id="KW-0678">Repressor</keyword>
<evidence type="ECO:0000313" key="8">
    <source>
        <dbReference type="Proteomes" id="UP000271590"/>
    </source>
</evidence>
<evidence type="ECO:0000256" key="5">
    <source>
        <dbReference type="PROSITE-ProRule" id="PRU00335"/>
    </source>
</evidence>
<dbReference type="PROSITE" id="PS50977">
    <property type="entry name" value="HTH_TETR_2"/>
    <property type="match status" value="1"/>
</dbReference>
<feature type="domain" description="HTH tetR-type" evidence="6">
    <location>
        <begin position="55"/>
        <end position="115"/>
    </location>
</feature>
<dbReference type="GO" id="GO:0003700">
    <property type="term" value="F:DNA-binding transcription factor activity"/>
    <property type="evidence" value="ECO:0007669"/>
    <property type="project" value="TreeGrafter"/>
</dbReference>
<dbReference type="Gene3D" id="1.10.10.60">
    <property type="entry name" value="Homeodomain-like"/>
    <property type="match status" value="1"/>
</dbReference>
<dbReference type="InterPro" id="IPR009057">
    <property type="entry name" value="Homeodomain-like_sf"/>
</dbReference>
<name>A0A3P3EJV9_9BURK</name>
<evidence type="ECO:0000259" key="6">
    <source>
        <dbReference type="PROSITE" id="PS50977"/>
    </source>
</evidence>
<proteinExistence type="predicted"/>
<accession>A0A3P3EJV9</accession>
<dbReference type="PROSITE" id="PS01081">
    <property type="entry name" value="HTH_TETR_1"/>
    <property type="match status" value="1"/>
</dbReference>
<comment type="caution">
    <text evidence="7">The sequence shown here is derived from an EMBL/GenBank/DDBJ whole genome shotgun (WGS) entry which is preliminary data.</text>
</comment>
<dbReference type="Pfam" id="PF00440">
    <property type="entry name" value="TetR_N"/>
    <property type="match status" value="1"/>
</dbReference>
<keyword evidence="3 5" id="KW-0238">DNA-binding</keyword>
<dbReference type="PANTHER" id="PTHR30055">
    <property type="entry name" value="HTH-TYPE TRANSCRIPTIONAL REGULATOR RUTR"/>
    <property type="match status" value="1"/>
</dbReference>
<dbReference type="SUPFAM" id="SSF46689">
    <property type="entry name" value="Homeodomain-like"/>
    <property type="match status" value="1"/>
</dbReference>
<sequence>MQQHDLNSINGTHRIYNLLRYDPYVKCQNRLMKQKDIPNDIAAAESPGRGRPRNQQTHDAILDAAREVLRLHGYAGFSMEQVAALAAVSKTSIYRRWSSKGALLIELYMEGLPDEAISESAKSLKAELRRYLLATVERLQDREWRTILSSLVAESQYDESTAALLRDKVVMPRRESGLRLLRNAQARGEIEADIDHEVILDMLFGPIWYRLLFVHARIDADFAERLLAQVNLVLFGKERVGKTAKKR</sequence>